<feature type="transmembrane region" description="Helical" evidence="5">
    <location>
        <begin position="119"/>
        <end position="140"/>
    </location>
</feature>
<keyword evidence="4 5" id="KW-0472">Membrane</keyword>
<dbReference type="Pfam" id="PF03151">
    <property type="entry name" value="TPT"/>
    <property type="match status" value="1"/>
</dbReference>
<feature type="transmembrane region" description="Helical" evidence="5">
    <location>
        <begin position="146"/>
        <end position="164"/>
    </location>
</feature>
<gene>
    <name evidence="7" type="ORF">D917_05395</name>
</gene>
<feature type="transmembrane region" description="Helical" evidence="5">
    <location>
        <begin position="323"/>
        <end position="342"/>
    </location>
</feature>
<evidence type="ECO:0000256" key="3">
    <source>
        <dbReference type="ARBA" id="ARBA00022989"/>
    </source>
</evidence>
<evidence type="ECO:0000313" key="7">
    <source>
        <dbReference type="EMBL" id="OUC49429.1"/>
    </source>
</evidence>
<protein>
    <recommendedName>
        <fullName evidence="6">Sugar phosphate transporter domain-containing protein</fullName>
    </recommendedName>
</protein>
<evidence type="ECO:0000256" key="1">
    <source>
        <dbReference type="ARBA" id="ARBA00004141"/>
    </source>
</evidence>
<proteinExistence type="predicted"/>
<sequence length="354" mass="39871">MLLSSIIPNQFVYYFFEINFLGIEMGNPKIHKSGCNLSVSSKIVLVVCAYWCTSITLVFLNKYLLSSPSLQLNAPLFITWFQCVVSFMLCFLLCTYGGRIFSPVAFEKFTFDINKAKQILPLSLIFVGMVSTNNLCLQYVSVAFYYIGRSTTIIFNVIFSYLILNSVSSCKVLFCCGMIVSGFLLGVNQESVHGTLSYIGVFFGVLSTVFIALNAIYTKKMLPAVDNSSWQLSLYNSFNSSLLFLPGILLAGELKHIVDFPLLYSTKFWLFMIISGLFGFLISYISVLQVKLTSPLTHNVSATAKSAFQTVLAVIVYQEWKDLLWWTSNVVVLVSSMAYSYVRHQEMHKQKVQS</sequence>
<evidence type="ECO:0000259" key="6">
    <source>
        <dbReference type="Pfam" id="PF03151"/>
    </source>
</evidence>
<evidence type="ECO:0000256" key="2">
    <source>
        <dbReference type="ARBA" id="ARBA00022692"/>
    </source>
</evidence>
<dbReference type="AlphaFoldDB" id="A0A1Y3F177"/>
<keyword evidence="2 5" id="KW-0812">Transmembrane</keyword>
<dbReference type="Proteomes" id="UP000243006">
    <property type="component" value="Unassembled WGS sequence"/>
</dbReference>
<dbReference type="EMBL" id="LVZM01000978">
    <property type="protein sequence ID" value="OUC49429.1"/>
    <property type="molecule type" value="Genomic_DNA"/>
</dbReference>
<evidence type="ECO:0000313" key="8">
    <source>
        <dbReference type="Proteomes" id="UP000243006"/>
    </source>
</evidence>
<dbReference type="InterPro" id="IPR050186">
    <property type="entry name" value="TPT_transporter"/>
</dbReference>
<dbReference type="GO" id="GO:0016020">
    <property type="term" value="C:membrane"/>
    <property type="evidence" value="ECO:0007669"/>
    <property type="project" value="UniProtKB-SubCell"/>
</dbReference>
<organism evidence="7 8">
    <name type="scientific">Trichinella nativa</name>
    <dbReference type="NCBI Taxonomy" id="6335"/>
    <lineage>
        <taxon>Eukaryota</taxon>
        <taxon>Metazoa</taxon>
        <taxon>Ecdysozoa</taxon>
        <taxon>Nematoda</taxon>
        <taxon>Enoplea</taxon>
        <taxon>Dorylaimia</taxon>
        <taxon>Trichinellida</taxon>
        <taxon>Trichinellidae</taxon>
        <taxon>Trichinella</taxon>
    </lineage>
</organism>
<reference evidence="7 8" key="1">
    <citation type="submission" date="2015-04" db="EMBL/GenBank/DDBJ databases">
        <title>Draft genome of the roundworm Trichinella nativa.</title>
        <authorList>
            <person name="Mitreva M."/>
        </authorList>
    </citation>
    <scope>NUCLEOTIDE SEQUENCE [LARGE SCALE GENOMIC DNA]</scope>
    <source>
        <strain evidence="7 8">ISS45</strain>
    </source>
</reference>
<feature type="transmembrane region" description="Helical" evidence="5">
    <location>
        <begin position="195"/>
        <end position="217"/>
    </location>
</feature>
<feature type="transmembrane region" description="Helical" evidence="5">
    <location>
        <begin position="77"/>
        <end position="98"/>
    </location>
</feature>
<feature type="domain" description="Sugar phosphate transporter" evidence="6">
    <location>
        <begin position="42"/>
        <end position="320"/>
    </location>
</feature>
<dbReference type="InterPro" id="IPR004853">
    <property type="entry name" value="Sugar_P_trans_dom"/>
</dbReference>
<evidence type="ECO:0000256" key="4">
    <source>
        <dbReference type="ARBA" id="ARBA00023136"/>
    </source>
</evidence>
<accession>A0A1Y3F177</accession>
<feature type="transmembrane region" description="Helical" evidence="5">
    <location>
        <begin position="43"/>
        <end position="65"/>
    </location>
</feature>
<feature type="transmembrane region" description="Helical" evidence="5">
    <location>
        <begin position="171"/>
        <end position="189"/>
    </location>
</feature>
<dbReference type="PANTHER" id="PTHR11132">
    <property type="entry name" value="SOLUTE CARRIER FAMILY 35"/>
    <property type="match status" value="1"/>
</dbReference>
<evidence type="ECO:0000256" key="5">
    <source>
        <dbReference type="SAM" id="Phobius"/>
    </source>
</evidence>
<feature type="transmembrane region" description="Helical" evidence="5">
    <location>
        <begin position="268"/>
        <end position="288"/>
    </location>
</feature>
<keyword evidence="3 5" id="KW-1133">Transmembrane helix</keyword>
<name>A0A1Y3F177_9BILA</name>
<comment type="subcellular location">
    <subcellularLocation>
        <location evidence="1">Membrane</location>
        <topology evidence="1">Multi-pass membrane protein</topology>
    </subcellularLocation>
</comment>
<comment type="caution">
    <text evidence="7">The sequence shown here is derived from an EMBL/GenBank/DDBJ whole genome shotgun (WGS) entry which is preliminary data.</text>
</comment>